<reference evidence="1 2" key="1">
    <citation type="journal article" date="2019" name="Emerg. Microbes Infect.">
        <title>Comprehensive subspecies identification of 175 nontuberculous mycobacteria species based on 7547 genomic profiles.</title>
        <authorList>
            <person name="Matsumoto Y."/>
            <person name="Kinjo T."/>
            <person name="Motooka D."/>
            <person name="Nabeya D."/>
            <person name="Jung N."/>
            <person name="Uechi K."/>
            <person name="Horii T."/>
            <person name="Iida T."/>
            <person name="Fujita J."/>
            <person name="Nakamura S."/>
        </authorList>
    </citation>
    <scope>NUCLEOTIDE SEQUENCE [LARGE SCALE GENOMIC DNA]</scope>
    <source>
        <strain evidence="1 2">JCM 30726</strain>
    </source>
</reference>
<evidence type="ECO:0000313" key="1">
    <source>
        <dbReference type="EMBL" id="GFG99089.1"/>
    </source>
</evidence>
<evidence type="ECO:0000313" key="2">
    <source>
        <dbReference type="Proteomes" id="UP000465301"/>
    </source>
</evidence>
<keyword evidence="2" id="KW-1185">Reference proteome</keyword>
<comment type="caution">
    <text evidence="1">The sequence shown here is derived from an EMBL/GenBank/DDBJ whole genome shotgun (WGS) entry which is preliminary data.</text>
</comment>
<sequence>MIDDTCVLSAIADWTLAIGEGFNIVLARDGGDAGYRPVALNLWDPGTTDHGPDLRHAPAQWWLVGLGHLGQAYSWVLSWLDYQQPSKVQVIHQGTDRTSPANHSTGMLTPAEPAGERKTRLVATALDRVGYDTYIIERPMDGSISLSPADVHVALLGVDNLATRRLISTIGWRFAIDAGLGAGPVDFSSIMVRRFPGETTSHDVAGWADPSPSPPITPKSPAFEDLRRRTDACGFVELAGKAVGASFVGAVAATLVVAEAVRELHGGHGADITTISLDTLDLTRAPATGAADVISLPLSRRER</sequence>
<accession>A0A7I9ZDL9</accession>
<dbReference type="EMBL" id="BLLA01000001">
    <property type="protein sequence ID" value="GFG99089.1"/>
    <property type="molecule type" value="Genomic_DNA"/>
</dbReference>
<dbReference type="RefSeq" id="WP_244324390.1">
    <property type="nucleotide sequence ID" value="NZ_BLLA01000001.1"/>
</dbReference>
<evidence type="ECO:0008006" key="3">
    <source>
        <dbReference type="Google" id="ProtNLM"/>
    </source>
</evidence>
<proteinExistence type="predicted"/>
<gene>
    <name evidence="1" type="ORF">MTIM_49680</name>
</gene>
<dbReference type="AlphaFoldDB" id="A0A7I9ZDL9"/>
<name>A0A7I9ZDL9_9MYCO</name>
<dbReference type="Proteomes" id="UP000465301">
    <property type="component" value="Unassembled WGS sequence"/>
</dbReference>
<protein>
    <recommendedName>
        <fullName evidence="3">Thiamine biosynthesis protein ThiF</fullName>
    </recommendedName>
</protein>
<organism evidence="1 2">
    <name type="scientific">Mycobacterium timonense</name>
    <dbReference type="NCBI Taxonomy" id="701043"/>
    <lineage>
        <taxon>Bacteria</taxon>
        <taxon>Bacillati</taxon>
        <taxon>Actinomycetota</taxon>
        <taxon>Actinomycetes</taxon>
        <taxon>Mycobacteriales</taxon>
        <taxon>Mycobacteriaceae</taxon>
        <taxon>Mycobacterium</taxon>
        <taxon>Mycobacterium avium complex (MAC)</taxon>
    </lineage>
</organism>